<dbReference type="AlphaFoldDB" id="A0A5N6RJQ1"/>
<proteinExistence type="predicted"/>
<keyword evidence="2" id="KW-1185">Reference proteome</keyword>
<protein>
    <submittedName>
        <fullName evidence="1">Uncharacterized protein</fullName>
    </submittedName>
</protein>
<organism evidence="1 2">
    <name type="scientific">Carpinus fangiana</name>
    <dbReference type="NCBI Taxonomy" id="176857"/>
    <lineage>
        <taxon>Eukaryota</taxon>
        <taxon>Viridiplantae</taxon>
        <taxon>Streptophyta</taxon>
        <taxon>Embryophyta</taxon>
        <taxon>Tracheophyta</taxon>
        <taxon>Spermatophyta</taxon>
        <taxon>Magnoliopsida</taxon>
        <taxon>eudicotyledons</taxon>
        <taxon>Gunneridae</taxon>
        <taxon>Pentapetalae</taxon>
        <taxon>rosids</taxon>
        <taxon>fabids</taxon>
        <taxon>Fagales</taxon>
        <taxon>Betulaceae</taxon>
        <taxon>Carpinus</taxon>
    </lineage>
</organism>
<dbReference type="Proteomes" id="UP000327013">
    <property type="component" value="Chromosome 7"/>
</dbReference>
<evidence type="ECO:0000313" key="1">
    <source>
        <dbReference type="EMBL" id="KAE8099762.1"/>
    </source>
</evidence>
<name>A0A5N6RJQ1_9ROSI</name>
<reference evidence="1 2" key="1">
    <citation type="submission" date="2019-06" db="EMBL/GenBank/DDBJ databases">
        <title>A chromosomal-level reference genome of Carpinus fangiana (Coryloideae, Betulaceae).</title>
        <authorList>
            <person name="Yang X."/>
            <person name="Wang Z."/>
            <person name="Zhang L."/>
            <person name="Hao G."/>
            <person name="Liu J."/>
            <person name="Yang Y."/>
        </authorList>
    </citation>
    <scope>NUCLEOTIDE SEQUENCE [LARGE SCALE GENOMIC DNA]</scope>
    <source>
        <strain evidence="1">Cfa_2016G</strain>
        <tissue evidence="1">Leaf</tissue>
    </source>
</reference>
<gene>
    <name evidence="1" type="ORF">FH972_017716</name>
</gene>
<evidence type="ECO:0000313" key="2">
    <source>
        <dbReference type="Proteomes" id="UP000327013"/>
    </source>
</evidence>
<accession>A0A5N6RJQ1</accession>
<sequence length="252" mass="27647">MSVIVPEGKNQRGWNKLESELQIAVRFFQPFLLAPGNEAVKKQRSFTEVLNATVRQTKELFRPSFESLARVPRWLLGGNVDQYKLQSSKAPLIPTTLLVTLALVRHCPLAPAKMAAYEHTVPGGKNIAGAVGDIEYVKLRSSLIQLQLVIVASFPGLSVRQVLSHLELGAATAMMGDEASDLTSESLDLTSIKPDHASDPFSAGVLVFEGFTLESYFGLTKSQKWLLASLRDVVKDDAMHLALLKDMEESGR</sequence>
<dbReference type="EMBL" id="CM017327">
    <property type="protein sequence ID" value="KAE8099762.1"/>
    <property type="molecule type" value="Genomic_DNA"/>
</dbReference>